<keyword evidence="2 4" id="KW-0238">DNA-binding</keyword>
<dbReference type="HOGENOM" id="CLU_069356_8_0_11"/>
<protein>
    <submittedName>
        <fullName evidence="7">FarA</fullName>
    </submittedName>
</protein>
<dbReference type="InterPro" id="IPR001647">
    <property type="entry name" value="HTH_TetR"/>
</dbReference>
<dbReference type="SUPFAM" id="SSF46689">
    <property type="entry name" value="Homeodomain-like"/>
    <property type="match status" value="1"/>
</dbReference>
<evidence type="ECO:0000256" key="4">
    <source>
        <dbReference type="PROSITE-ProRule" id="PRU00335"/>
    </source>
</evidence>
<evidence type="ECO:0000256" key="1">
    <source>
        <dbReference type="ARBA" id="ARBA00023015"/>
    </source>
</evidence>
<reference evidence="8" key="1">
    <citation type="submission" date="2011-12" db="EMBL/GenBank/DDBJ databases">
        <title>Complete genome sequence of Streptomyces cattleya strain DSM 46488.</title>
        <authorList>
            <person name="Ou H.-Y."/>
            <person name="Li P."/>
            <person name="Zhao C."/>
            <person name="O'Hagan D."/>
            <person name="Deng Z."/>
        </authorList>
    </citation>
    <scope>NUCLEOTIDE SEQUENCE [LARGE SCALE GENOMIC DNA]</scope>
    <source>
        <strain evidence="8">ATCC 35852 / DSM 46488 / JCM 4925 / NBRC 14057 / NRRL 8057</strain>
    </source>
</reference>
<evidence type="ECO:0000256" key="5">
    <source>
        <dbReference type="SAM" id="MobiDB-lite"/>
    </source>
</evidence>
<dbReference type="AlphaFoldDB" id="G8X2A1"/>
<gene>
    <name evidence="7" type="ordered locus">SCATT_21650</name>
</gene>
<keyword evidence="1" id="KW-0805">Transcription regulation</keyword>
<dbReference type="KEGG" id="scy:SCATT_21650"/>
<accession>G8X2A1</accession>
<evidence type="ECO:0000313" key="7">
    <source>
        <dbReference type="EMBL" id="AEW94536.1"/>
    </source>
</evidence>
<feature type="DNA-binding region" description="H-T-H motif" evidence="4">
    <location>
        <begin position="19"/>
        <end position="38"/>
    </location>
</feature>
<dbReference type="GO" id="GO:0003677">
    <property type="term" value="F:DNA binding"/>
    <property type="evidence" value="ECO:0007669"/>
    <property type="project" value="UniProtKB-UniRule"/>
</dbReference>
<dbReference type="eggNOG" id="COG1309">
    <property type="taxonomic scope" value="Bacteria"/>
</dbReference>
<evidence type="ECO:0000313" key="8">
    <source>
        <dbReference type="Proteomes" id="UP000007842"/>
    </source>
</evidence>
<dbReference type="PROSITE" id="PS01081">
    <property type="entry name" value="HTH_TETR_1"/>
    <property type="match status" value="1"/>
</dbReference>
<dbReference type="Proteomes" id="UP000007842">
    <property type="component" value="Chromosome"/>
</dbReference>
<proteinExistence type="predicted"/>
<dbReference type="Pfam" id="PF21935">
    <property type="entry name" value="TetR_C_45"/>
    <property type="match status" value="1"/>
</dbReference>
<name>G8X2A1_STREN</name>
<evidence type="ECO:0000259" key="6">
    <source>
        <dbReference type="PROSITE" id="PS50977"/>
    </source>
</evidence>
<dbReference type="SUPFAM" id="SSF48498">
    <property type="entry name" value="Tetracyclin repressor-like, C-terminal domain"/>
    <property type="match status" value="1"/>
</dbReference>
<dbReference type="EMBL" id="CP003219">
    <property type="protein sequence ID" value="AEW94536.1"/>
    <property type="molecule type" value="Genomic_DNA"/>
</dbReference>
<dbReference type="PANTHER" id="PTHR47506:SF3">
    <property type="entry name" value="HTH-TYPE TRANSCRIPTIONAL REGULATOR LMRA"/>
    <property type="match status" value="1"/>
</dbReference>
<dbReference type="InterPro" id="IPR054126">
    <property type="entry name" value="CprB_TetR_C"/>
</dbReference>
<evidence type="ECO:0000256" key="3">
    <source>
        <dbReference type="ARBA" id="ARBA00023163"/>
    </source>
</evidence>
<feature type="domain" description="HTH tetR-type" evidence="6">
    <location>
        <begin position="1"/>
        <end position="56"/>
    </location>
</feature>
<keyword evidence="3" id="KW-0804">Transcription</keyword>
<dbReference type="PRINTS" id="PR00455">
    <property type="entry name" value="HTHTETR"/>
</dbReference>
<dbReference type="InterPro" id="IPR047923">
    <property type="entry name" value="ArpA-like"/>
</dbReference>
<organism evidence="7 8">
    <name type="scientific">Streptantibioticus cattleyicolor (strain ATCC 35852 / DSM 46488 / JCM 4925 / NBRC 14057 / NRRL 8057)</name>
    <name type="common">Streptomyces cattleya</name>
    <dbReference type="NCBI Taxonomy" id="1003195"/>
    <lineage>
        <taxon>Bacteria</taxon>
        <taxon>Bacillati</taxon>
        <taxon>Actinomycetota</taxon>
        <taxon>Actinomycetes</taxon>
        <taxon>Kitasatosporales</taxon>
        <taxon>Streptomycetaceae</taxon>
        <taxon>Streptantibioticus</taxon>
    </lineage>
</organism>
<feature type="region of interest" description="Disordered" evidence="5">
    <location>
        <begin position="230"/>
        <end position="253"/>
    </location>
</feature>
<dbReference type="InterPro" id="IPR009057">
    <property type="entry name" value="Homeodomain-like_sf"/>
</dbReference>
<dbReference type="InterPro" id="IPR023772">
    <property type="entry name" value="DNA-bd_HTH_TetR-type_CS"/>
</dbReference>
<feature type="compositionally biased region" description="Basic and acidic residues" evidence="5">
    <location>
        <begin position="231"/>
        <end position="242"/>
    </location>
</feature>
<dbReference type="Gene3D" id="1.10.357.10">
    <property type="entry name" value="Tetracycline Repressor, domain 2"/>
    <property type="match status" value="1"/>
</dbReference>
<sequence length="253" mass="27279">MIVEAAAAVFDELGYEGASTTEILARSGVTRGALYFHFPSKEAIADAVVAAQAEALVPPQHKVRLQSTIDLTMDYAHRLRHDAVARAAVRLSVEQASYRRPGITPYQGPGEVIRHLLRQAAEKGELLASADPDEVTDLIVGAFTGIQLLSHVYGKRRDLPHRVAALWKYLLPALAIPGLLPHLVADPERGTAAYSARPLAGPAFPALDEVLDHGTLDHEALEADVLATEALDTRPPVREPRRSGPVARARALP</sequence>
<dbReference type="InterPro" id="IPR036271">
    <property type="entry name" value="Tet_transcr_reg_TetR-rel_C_sf"/>
</dbReference>
<dbReference type="OrthoDB" id="3237195at2"/>
<dbReference type="Pfam" id="PF00440">
    <property type="entry name" value="TetR_N"/>
    <property type="match status" value="1"/>
</dbReference>
<dbReference type="PROSITE" id="PS50977">
    <property type="entry name" value="HTH_TETR_2"/>
    <property type="match status" value="1"/>
</dbReference>
<keyword evidence="8" id="KW-1185">Reference proteome</keyword>
<dbReference type="STRING" id="1003195.SCATT_21650"/>
<dbReference type="NCBIfam" id="NF041196">
    <property type="entry name" value="ScbR_bind_reg"/>
    <property type="match status" value="1"/>
</dbReference>
<evidence type="ECO:0000256" key="2">
    <source>
        <dbReference type="ARBA" id="ARBA00023125"/>
    </source>
</evidence>
<dbReference type="PATRIC" id="fig|1003195.29.peg.2172"/>
<dbReference type="PANTHER" id="PTHR47506">
    <property type="entry name" value="TRANSCRIPTIONAL REGULATORY PROTEIN"/>
    <property type="match status" value="1"/>
</dbReference>